<reference evidence="1" key="1">
    <citation type="submission" date="2021-03" db="EMBL/GenBank/DDBJ databases">
        <authorList>
            <person name="Tagirdzhanova G."/>
        </authorList>
    </citation>
    <scope>NUCLEOTIDE SEQUENCE</scope>
</reference>
<evidence type="ECO:0008006" key="3">
    <source>
        <dbReference type="Google" id="ProtNLM"/>
    </source>
</evidence>
<dbReference type="Gene3D" id="3.40.50.850">
    <property type="entry name" value="Isochorismatase-like"/>
    <property type="match status" value="1"/>
</dbReference>
<evidence type="ECO:0000313" key="2">
    <source>
        <dbReference type="Proteomes" id="UP000664169"/>
    </source>
</evidence>
<dbReference type="PANTHER" id="PTHR14119">
    <property type="entry name" value="HYDROLASE"/>
    <property type="match status" value="1"/>
</dbReference>
<dbReference type="InterPro" id="IPR036380">
    <property type="entry name" value="Isochorismatase-like_sf"/>
</dbReference>
<dbReference type="SUPFAM" id="SSF52499">
    <property type="entry name" value="Isochorismatase-like hydrolases"/>
    <property type="match status" value="1"/>
</dbReference>
<dbReference type="EMBL" id="CAJPDQ010000002">
    <property type="protein sequence ID" value="CAF9905368.1"/>
    <property type="molecule type" value="Genomic_DNA"/>
</dbReference>
<proteinExistence type="predicted"/>
<dbReference type="Proteomes" id="UP000664169">
    <property type="component" value="Unassembled WGS sequence"/>
</dbReference>
<keyword evidence="2" id="KW-1185">Reference proteome</keyword>
<dbReference type="OrthoDB" id="269496at2759"/>
<name>A0A8H3EIX0_9LECA</name>
<accession>A0A8H3EIX0</accession>
<organism evidence="1 2">
    <name type="scientific">Gomphillus americanus</name>
    <dbReference type="NCBI Taxonomy" id="1940652"/>
    <lineage>
        <taxon>Eukaryota</taxon>
        <taxon>Fungi</taxon>
        <taxon>Dikarya</taxon>
        <taxon>Ascomycota</taxon>
        <taxon>Pezizomycotina</taxon>
        <taxon>Lecanoromycetes</taxon>
        <taxon>OSLEUM clade</taxon>
        <taxon>Ostropomycetidae</taxon>
        <taxon>Ostropales</taxon>
        <taxon>Graphidaceae</taxon>
        <taxon>Gomphilloideae</taxon>
        <taxon>Gomphillus</taxon>
    </lineage>
</organism>
<gene>
    <name evidence="1" type="ORF">GOMPHAMPRED_003133</name>
</gene>
<evidence type="ECO:0000313" key="1">
    <source>
        <dbReference type="EMBL" id="CAF9905368.1"/>
    </source>
</evidence>
<dbReference type="InterPro" id="IPR050993">
    <property type="entry name" value="Isochorismatase_domain"/>
</dbReference>
<comment type="caution">
    <text evidence="1">The sequence shown here is derived from an EMBL/GenBank/DDBJ whole genome shotgun (WGS) entry which is preliminary data.</text>
</comment>
<dbReference type="PANTHER" id="PTHR14119:SF3">
    <property type="entry name" value="ISOCHORISMATASE DOMAIN-CONTAINING PROTEIN 2"/>
    <property type="match status" value="1"/>
</dbReference>
<protein>
    <recommendedName>
        <fullName evidence="3">Isochorismatase-like domain-containing protein</fullName>
    </recommendedName>
</protein>
<dbReference type="AlphaFoldDB" id="A0A8H3EIX0"/>
<sequence length="86" mass="9199">MCTTKELLALGYPVYVLADGVSSCNKEEIPIALRGLQHAGATITTSESLMFEITADAGSKEFKAVAGLIKQSKDMTREAMSTLCKI</sequence>